<dbReference type="EMBL" id="JACXXH010000002">
    <property type="protein sequence ID" value="MBD3862916.1"/>
    <property type="molecule type" value="Genomic_DNA"/>
</dbReference>
<evidence type="ECO:0000256" key="2">
    <source>
        <dbReference type="SAM" id="SignalP"/>
    </source>
</evidence>
<dbReference type="Pfam" id="PF18962">
    <property type="entry name" value="Por_Secre_tail"/>
    <property type="match status" value="1"/>
</dbReference>
<keyword evidence="5" id="KW-1185">Reference proteome</keyword>
<evidence type="ECO:0000313" key="5">
    <source>
        <dbReference type="Proteomes" id="UP000627521"/>
    </source>
</evidence>
<comment type="caution">
    <text evidence="4">The sequence shown here is derived from an EMBL/GenBank/DDBJ whole genome shotgun (WGS) entry which is preliminary data.</text>
</comment>
<dbReference type="NCBIfam" id="TIGR04183">
    <property type="entry name" value="Por_Secre_tail"/>
    <property type="match status" value="1"/>
</dbReference>
<evidence type="ECO:0000313" key="4">
    <source>
        <dbReference type="EMBL" id="MBD3862916.1"/>
    </source>
</evidence>
<protein>
    <submittedName>
        <fullName evidence="4">T9SS type A sorting domain-containing protein</fullName>
    </submittedName>
</protein>
<keyword evidence="1 2" id="KW-0732">Signal</keyword>
<feature type="signal peptide" evidence="2">
    <location>
        <begin position="1"/>
        <end position="25"/>
    </location>
</feature>
<dbReference type="InterPro" id="IPR026444">
    <property type="entry name" value="Secre_tail"/>
</dbReference>
<feature type="chain" id="PRO_5046422857" evidence="2">
    <location>
        <begin position="26"/>
        <end position="827"/>
    </location>
</feature>
<organism evidence="4 5">
    <name type="scientific">Olleya marilimosa</name>
    <dbReference type="NCBI Taxonomy" id="272164"/>
    <lineage>
        <taxon>Bacteria</taxon>
        <taxon>Pseudomonadati</taxon>
        <taxon>Bacteroidota</taxon>
        <taxon>Flavobacteriia</taxon>
        <taxon>Flavobacteriales</taxon>
        <taxon>Flavobacteriaceae</taxon>
    </lineage>
</organism>
<proteinExistence type="predicted"/>
<gene>
    <name evidence="4" type="ORF">IEG06_05595</name>
</gene>
<name>A0ABR8LT90_9FLAO</name>
<dbReference type="Proteomes" id="UP000627521">
    <property type="component" value="Unassembled WGS sequence"/>
</dbReference>
<reference evidence="4 5" key="1">
    <citation type="submission" date="2020-09" db="EMBL/GenBank/DDBJ databases">
        <title>Bacillus nautilus sp. nov., Chryseoglobus crepusculi sp. nov, and Psychrobacter noctis sp. nov., isolated from deep-sea sponges from the equatorial Atlantic.</title>
        <authorList>
            <person name="Stennett H.L."/>
            <person name="Williams S.E."/>
        </authorList>
    </citation>
    <scope>NUCLEOTIDE SEQUENCE [LARGE SCALE GENOMIC DNA]</scope>
    <source>
        <strain evidence="4 5">28M-24</strain>
    </source>
</reference>
<feature type="domain" description="Secretion system C-terminal sorting" evidence="3">
    <location>
        <begin position="759"/>
        <end position="823"/>
    </location>
</feature>
<dbReference type="RefSeq" id="WP_191101106.1">
    <property type="nucleotide sequence ID" value="NZ_JACXXH010000002.1"/>
</dbReference>
<accession>A0ABR8LT90</accession>
<evidence type="ECO:0000259" key="3">
    <source>
        <dbReference type="Pfam" id="PF18962"/>
    </source>
</evidence>
<sequence>MQAKSLLLIVSLLTVSLGLSQTKIAELNFETPGGYTTNITEFTDNNRDYFLRTDGTDFNNGPNGVLFNNLQGSFYFAAQDTNGEGAPLPAILFIENIDITNYTNLEFRVHLAEDDQTTNGGTRTEHWDNNDYVRFTYQIDNSGTSSNLLWIENDNGGANRAPLIDTDFDGIGDGVAITDTFTQHTRPITGTGNLLDIEIRFRLNQGQEDIAIDNIEIWGTQNCTSVVTWDGTNWLPTTPNRSTTAILTSNYNTSTAGQPSFTACSLVVNPGVTLTVSPNEYVEVITDVTNNGRIAIQNTGSFVQVDNTATYDDSSSSFFATNNAAEVDRSTSFINEWYEYTYWSSPVANETFGNALFQSSPFRRFEFNAANFVDSQYETNNDNTLVNGAGVDGIDDNGDVWFLKSSSDIMTPGVGYTATHSLDAFIFGPNNYTYTFRGTLNNGNITVPVERNDTETDDTNWNLIGNPYPSAIDVDLFFAENNYASNPTNGKLDGILYLWSHATAPDGTANGNQALNFSFSDYARINGTAELAGGDGITPTRHIPSGQGFFVTYSDNPASTTGTVTFNNAMRVTNSNTQFFRTSNTNFATASIINNKLWLNMTTDTGLFNQTAIGYVPGATADNDGAYYDAEKIGATIGDFSFYSVLPNNSKKLAIQGKSPSDLDIYETIHLGFFNNINTPTTYTISINQFQGEFLSNNTIYLKDNLTNNYHDLNVGDYSFTADPGVFNDRFEIVFNQPSLSIDEAVLASDELIIYEDNNDNVTFSLNSKDVRIQSIKIYDMLGRELFNLKAESNTQTYNLSNLNKATYIAQIQLSNGTVLSKKAVKK</sequence>
<evidence type="ECO:0000256" key="1">
    <source>
        <dbReference type="ARBA" id="ARBA00022729"/>
    </source>
</evidence>